<evidence type="ECO:0000256" key="5">
    <source>
        <dbReference type="RuleBase" id="RU004508"/>
    </source>
</evidence>
<dbReference type="PANTHER" id="PTHR30244:SF36">
    <property type="entry name" value="3-OXO-GLUCOSE-6-PHOSPHATE:GLUTAMATE AMINOTRANSFERASE"/>
    <property type="match status" value="1"/>
</dbReference>
<dbReference type="STRING" id="926550.CLDAP_40360"/>
<evidence type="ECO:0000313" key="7">
    <source>
        <dbReference type="Proteomes" id="UP000007880"/>
    </source>
</evidence>
<protein>
    <submittedName>
        <fullName evidence="6">Putative aminotransferase</fullName>
    </submittedName>
</protein>
<dbReference type="Proteomes" id="UP000007880">
    <property type="component" value="Chromosome"/>
</dbReference>
<dbReference type="GO" id="GO:0000271">
    <property type="term" value="P:polysaccharide biosynthetic process"/>
    <property type="evidence" value="ECO:0007669"/>
    <property type="project" value="TreeGrafter"/>
</dbReference>
<dbReference type="PANTHER" id="PTHR30244">
    <property type="entry name" value="TRANSAMINASE"/>
    <property type="match status" value="1"/>
</dbReference>
<dbReference type="HOGENOM" id="CLU_033332_6_2_0"/>
<dbReference type="Pfam" id="PF01041">
    <property type="entry name" value="DegT_DnrJ_EryC1"/>
    <property type="match status" value="2"/>
</dbReference>
<dbReference type="SUPFAM" id="SSF53383">
    <property type="entry name" value="PLP-dependent transferases"/>
    <property type="match status" value="1"/>
</dbReference>
<keyword evidence="1 4" id="KW-0663">Pyridoxal phosphate</keyword>
<gene>
    <name evidence="6" type="ordered locus">CLDAP_40360</name>
</gene>
<evidence type="ECO:0000256" key="2">
    <source>
        <dbReference type="ARBA" id="ARBA00037999"/>
    </source>
</evidence>
<dbReference type="AlphaFoldDB" id="I0I9Y8"/>
<dbReference type="InterPro" id="IPR015422">
    <property type="entry name" value="PyrdxlP-dep_Trfase_small"/>
</dbReference>
<feature type="active site" description="Proton acceptor" evidence="3">
    <location>
        <position position="186"/>
    </location>
</feature>
<evidence type="ECO:0000256" key="1">
    <source>
        <dbReference type="ARBA" id="ARBA00022898"/>
    </source>
</evidence>
<comment type="similarity">
    <text evidence="2 5">Belongs to the DegT/DnrJ/EryC1 family.</text>
</comment>
<dbReference type="Gene3D" id="3.40.640.10">
    <property type="entry name" value="Type I PLP-dependent aspartate aminotransferase-like (Major domain)"/>
    <property type="match status" value="1"/>
</dbReference>
<evidence type="ECO:0000313" key="6">
    <source>
        <dbReference type="EMBL" id="BAM02076.1"/>
    </source>
</evidence>
<dbReference type="EMBL" id="AP012337">
    <property type="protein sequence ID" value="BAM02076.1"/>
    <property type="molecule type" value="Genomic_DNA"/>
</dbReference>
<reference evidence="6 7" key="1">
    <citation type="submission" date="2012-02" db="EMBL/GenBank/DDBJ databases">
        <title>Complete genome sequence of Caldilinea aerophila DSM 14535 (= NBRC 102666).</title>
        <authorList>
            <person name="Oguchi A."/>
            <person name="Hosoyama A."/>
            <person name="Sekine M."/>
            <person name="Fukai R."/>
            <person name="Kato Y."/>
            <person name="Nakamura S."/>
            <person name="Hanada S."/>
            <person name="Yamazaki S."/>
            <person name="Fujita N."/>
        </authorList>
    </citation>
    <scope>NUCLEOTIDE SEQUENCE [LARGE SCALE GENOMIC DNA]</scope>
    <source>
        <strain evidence="7">DSM 14535 / JCM 11387 / NBRC 104270 / STL-6-O1</strain>
    </source>
</reference>
<dbReference type="InterPro" id="IPR015424">
    <property type="entry name" value="PyrdxlP-dep_Trfase"/>
</dbReference>
<feature type="modified residue" description="N6-(pyridoxal phosphate)lysine" evidence="4">
    <location>
        <position position="186"/>
    </location>
</feature>
<evidence type="ECO:0000256" key="4">
    <source>
        <dbReference type="PIRSR" id="PIRSR000390-2"/>
    </source>
</evidence>
<organism evidence="6 7">
    <name type="scientific">Caldilinea aerophila (strain DSM 14535 / JCM 11387 / NBRC 104270 / STL-6-O1)</name>
    <dbReference type="NCBI Taxonomy" id="926550"/>
    <lineage>
        <taxon>Bacteria</taxon>
        <taxon>Bacillati</taxon>
        <taxon>Chloroflexota</taxon>
        <taxon>Caldilineae</taxon>
        <taxon>Caldilineales</taxon>
        <taxon>Caldilineaceae</taxon>
        <taxon>Caldilinea</taxon>
    </lineage>
</organism>
<name>I0I9Y8_CALAS</name>
<dbReference type="RefSeq" id="WP_014435296.1">
    <property type="nucleotide sequence ID" value="NC_017079.1"/>
</dbReference>
<dbReference type="GO" id="GO:0030170">
    <property type="term" value="F:pyridoxal phosphate binding"/>
    <property type="evidence" value="ECO:0007669"/>
    <property type="project" value="UniProtKB-ARBA"/>
</dbReference>
<keyword evidence="7" id="KW-1185">Reference proteome</keyword>
<keyword evidence="6" id="KW-0808">Transferase</keyword>
<dbReference type="PIRSF" id="PIRSF000390">
    <property type="entry name" value="PLP_StrS"/>
    <property type="match status" value="1"/>
</dbReference>
<dbReference type="OrthoDB" id="9810913at2"/>
<dbReference type="eggNOG" id="COG0399">
    <property type="taxonomic scope" value="Bacteria"/>
</dbReference>
<dbReference type="PATRIC" id="fig|926550.5.peg.4345"/>
<proteinExistence type="inferred from homology"/>
<dbReference type="GO" id="GO:0008483">
    <property type="term" value="F:transaminase activity"/>
    <property type="evidence" value="ECO:0007669"/>
    <property type="project" value="UniProtKB-KW"/>
</dbReference>
<dbReference type="InterPro" id="IPR000653">
    <property type="entry name" value="DegT/StrS_aminotransferase"/>
</dbReference>
<dbReference type="KEGG" id="cap:CLDAP_40360"/>
<dbReference type="CDD" id="cd00616">
    <property type="entry name" value="AHBA_syn"/>
    <property type="match status" value="1"/>
</dbReference>
<evidence type="ECO:0000256" key="3">
    <source>
        <dbReference type="PIRSR" id="PIRSR000390-1"/>
    </source>
</evidence>
<keyword evidence="6" id="KW-0032">Aminotransferase</keyword>
<dbReference type="FunFam" id="3.40.640.10:FF:000089">
    <property type="entry name" value="Aminotransferase, DegT/DnrJ/EryC1/StrS family"/>
    <property type="match status" value="1"/>
</dbReference>
<accession>I0I9Y8</accession>
<sequence length="402" mass="43781">MMIPILDLKAQYKSIEDEIHAAIERVVASQQFILGPEVEALEEEVAAYSHCRYGIGVSSGTDALLVSLMAIGLQPGDEVITTPYTFFATAGSIARLGGRPVFVDIDPGTYNIDPAGIEAVITSRTKAIMPVHLFGQMADMDPIMAIAERHGLYVIEDAAQAIGAEYKGRRAGSIGHLGCFSFFPSKNLGGFGDGGMVVTNDPELADRVKLLRGHGARPKYYHKVVGGNFRLDALQAAVLRVKLKYLDSWTSGRQRNAATYRRLFADAGLTIGPPSCMTAGCQAHKEGACMLSPGKVVLPVEAPERRHIYNQFIIRVSQRDRVIEALKAHRIGHEIYYPVPLHLQECFAYLGQRPGDLPASECAAAETLALPIYPELTDAMLARVVEAVAEGIRETSRLYQDV</sequence>
<dbReference type="InterPro" id="IPR015421">
    <property type="entry name" value="PyrdxlP-dep_Trfase_major"/>
</dbReference>
<dbReference type="Gene3D" id="3.90.1150.10">
    <property type="entry name" value="Aspartate Aminotransferase, domain 1"/>
    <property type="match status" value="1"/>
</dbReference>